<name>A0A8D2D6Y3_SCIVU</name>
<dbReference type="Proteomes" id="UP000694564">
    <property type="component" value="Chromosome 8"/>
</dbReference>
<dbReference type="AlphaFoldDB" id="A0A8D2D6Y3"/>
<evidence type="ECO:0000313" key="1">
    <source>
        <dbReference type="Ensembl" id="ENSSVLP00005019983.1"/>
    </source>
</evidence>
<keyword evidence="2" id="KW-1185">Reference proteome</keyword>
<protein>
    <submittedName>
        <fullName evidence="1">Uncharacterized protein</fullName>
    </submittedName>
</protein>
<evidence type="ECO:0000313" key="2">
    <source>
        <dbReference type="Proteomes" id="UP000694564"/>
    </source>
</evidence>
<reference evidence="1" key="2">
    <citation type="submission" date="2025-09" db="UniProtKB">
        <authorList>
            <consortium name="Ensembl"/>
        </authorList>
    </citation>
    <scope>IDENTIFICATION</scope>
</reference>
<dbReference type="OrthoDB" id="6224010at2759"/>
<sequence length="82" mass="10041">CLLDPPRWYFTKCCQGPWHLYGSKMPEIKFCIERISVYCYDSAFYEKCKMEYLKEREEFRKTGIPTKRRLWKLPTSISQIFK</sequence>
<organism evidence="1 2">
    <name type="scientific">Sciurus vulgaris</name>
    <name type="common">Eurasian red squirrel</name>
    <dbReference type="NCBI Taxonomy" id="55149"/>
    <lineage>
        <taxon>Eukaryota</taxon>
        <taxon>Metazoa</taxon>
        <taxon>Chordata</taxon>
        <taxon>Craniata</taxon>
        <taxon>Vertebrata</taxon>
        <taxon>Euteleostomi</taxon>
        <taxon>Mammalia</taxon>
        <taxon>Eutheria</taxon>
        <taxon>Euarchontoglires</taxon>
        <taxon>Glires</taxon>
        <taxon>Rodentia</taxon>
        <taxon>Sciuromorpha</taxon>
        <taxon>Sciuridae</taxon>
        <taxon>Sciurinae</taxon>
        <taxon>Sciurini</taxon>
        <taxon>Sciurus</taxon>
    </lineage>
</organism>
<reference evidence="1" key="1">
    <citation type="submission" date="2025-08" db="UniProtKB">
        <authorList>
            <consortium name="Ensembl"/>
        </authorList>
    </citation>
    <scope>IDENTIFICATION</scope>
</reference>
<proteinExistence type="predicted"/>
<accession>A0A8D2D6Y3</accession>
<dbReference type="Ensembl" id="ENSSVLT00005022281.1">
    <property type="protein sequence ID" value="ENSSVLP00005019983.1"/>
    <property type="gene ID" value="ENSSVLG00005016018.1"/>
</dbReference>